<reference evidence="4" key="1">
    <citation type="submission" date="2017-01" db="EMBL/GenBank/DDBJ databases">
        <authorList>
            <person name="Assis F.L."/>
            <person name="Abrahao J.S."/>
            <person name="Silva L."/>
            <person name="Khalil J.B."/>
            <person name="Rodrigues R."/>
            <person name="Silva L.S."/>
            <person name="Arantes T."/>
            <person name="Boratto P."/>
            <person name="Andrade M."/>
            <person name="Kroon E.G."/>
            <person name="Ribeiro B."/>
            <person name="Bergier I."/>
            <person name="Seligmann H."/>
            <person name="Ghigo E."/>
            <person name="Colson P."/>
            <person name="Levasseur A."/>
            <person name="Raoult D."/>
            <person name="Scola B.L."/>
        </authorList>
    </citation>
    <scope>NUCLEOTIDE SEQUENCE</scope>
    <source>
        <strain evidence="4">Soda lake</strain>
    </source>
</reference>
<keyword evidence="1" id="KW-0175">Coiled coil</keyword>
<proteinExistence type="predicted"/>
<dbReference type="RefSeq" id="YP_010782098.1">
    <property type="nucleotide sequence ID" value="NC_075039.1"/>
</dbReference>
<dbReference type="KEGG" id="vg:80518862"/>
<accession>A0A6N1NLK9</accession>
<evidence type="ECO:0000313" key="4">
    <source>
        <dbReference type="EMBL" id="QKU35434.1"/>
    </source>
</evidence>
<keyword evidence="3" id="KW-0812">Transmembrane</keyword>
<organism evidence="4">
    <name type="scientific">Tupanvirus soda lake</name>
    <dbReference type="NCBI Taxonomy" id="2126985"/>
    <lineage>
        <taxon>Viruses</taxon>
        <taxon>Varidnaviria</taxon>
        <taxon>Bamfordvirae</taxon>
        <taxon>Nucleocytoviricota</taxon>
        <taxon>Megaviricetes</taxon>
        <taxon>Imitervirales</taxon>
        <taxon>Mimiviridae</taxon>
        <taxon>Megamimivirinae</taxon>
        <taxon>Tupanvirus</taxon>
        <taxon>Tupanvirus salinum</taxon>
    </lineage>
</organism>
<evidence type="ECO:0000256" key="3">
    <source>
        <dbReference type="SAM" id="Phobius"/>
    </source>
</evidence>
<evidence type="ECO:0000256" key="1">
    <source>
        <dbReference type="SAM" id="Coils"/>
    </source>
</evidence>
<feature type="transmembrane region" description="Helical" evidence="3">
    <location>
        <begin position="933"/>
        <end position="954"/>
    </location>
</feature>
<feature type="transmembrane region" description="Helical" evidence="3">
    <location>
        <begin position="994"/>
        <end position="1013"/>
    </location>
</feature>
<sequence length="1704" mass="199947">MYVNQIDNIIDQILDQLYLEGLAKDDAFMSIVQGKKINYVEYRDKINNFIQNFMQTIDISAIQKLINNKENLIRILDIIKRYVAYYYFLSIAYHYTGTIKDFKNNLIQYSKLQENSTFTIKNFFDTENNYQIITFFKIIKDVSNIITMTELQKKTLNPLDVKDAVNFLNGLGKDYIDNYLLMIVRRGEEEVVEINVHNLIKTIVFGEIYRNQEQNMVFEILNDIEEDKHEYTFIDVIVTSDEVSDFESFREIFLGDDNMDVVAKDLFELVNDASKIQPILTVDTKNNNLLELKILTPIVDDFLRYHRDTERLETDGDKPFTMPLVSNNNAKNIQMALLYQQRKKKENTRAQLIVNKIDAISDYYSDNVKNNADTLRDIKKYFQNPLAYRKAVMHNYLDEVRVMNKIRNQGRRAIEGNEYYLELIQAISNAYFNFKDFQRYGTSVNIYPERPINTIRYSNIENQSQMPHLEIDMHTVVSDSMINIVGLALGPFVDGPIQCIRKENLLDIRNIKINYYKDGKVVTRSTDNGYKAFIKIIKHFYINTISLRTYPKFELYNDFDEIRKLNQDIFNKVIYWIYDIDKDIYEMDTYENLKTYNFQETIRFMNSIVYDRIIGFLNKRLVKLIDQNKDLSMFKIEQLVELYSTVNRLLLKQDDKREIIIQEYLRTIGGQPSQILPIPEADRIEMPEFIPISEITTFRMKIDTINPLHPQEYIKLEAYSKESREKSIISKIESKCQHEIEWNELLKLKSDNLNKYNEAATQFVEKFAIETTQLDFVCNICGQVLPLKQYVQDGSFDNNTQKFVTAYVPLDIPLEEIKEYAKYKLTIRTLDGLINRVSLITGTNMLVGPNTQIKQKRKALVKNIIDIIVKHNSVNLKKNINYDERLEFFSKKFNIDKNADSVYFFELDDNILNFKLAASDTDADENRLKYHNILLYFMMIFITELNGAQIAMMYTDKIANIYTFLKYGSKLFGDLLIKKNINDMETIPITKYPVLCYLIFLISYFLITYKIWFVPGQTTSKFNPYVQKVIINSFVDLFNSISMDAGKMRNDYTYLLTTSKLYTQLNSTFKNNEIIRILQRNHARYSDKPGIDAQAPIVAEEDIIKTYSISDPVKIIRPTRKIPTYKISDGIIFDRLDKILYPEMPSITDLTNCPDGSYHKWTIKGSEIVSAACGLTGNDVTGDIDRTIEAYYFNLNVIANRRCIEGTVHDFVGKDGQFVCTICNRNAGENYSKEELDELADNLDRIENKNIEKVLQSINEQKRMREEDQEFRDQLINELVSSFREETGDKLYGQITTQTDKLIGIMESLLGVDTNLDIDKYPVYLRDNVYIIDHSYDGSAFNEPIILTEKDNRINFRENHSYFKTDVYYYTDNRTQIDVFYHAVTLKLLGYKEKHKEYVKLNKANTYLKISPSIKNRFLTLGYETQYIDIGDVFTKNSKFIKDTNQNYFQILDSIIRDHIFKIKSVVDKVASVLYKIKNYQPPTQETEGPQIFLQTTQAMDKLVSKYAKILRDFRMGPDNNSFDDWNELRNSFNYKQINWEETNVRPTGNLYINSDLINYYDVASNLMIYYMVNELISIVDSNNERIAKINIVQMFIEVIIYIYSIYNIDPYKNSLELKRFEYILNGSEVMVDILKRGQGLIQSKELEEQLDDNRPDLLDTVELGPDEQEEIEDLKEEAEALDIEGDYFAEEDEDYAQEGDYEE</sequence>
<dbReference type="GeneID" id="80518862"/>
<protein>
    <submittedName>
        <fullName evidence="4">Uncharacterized protein</fullName>
    </submittedName>
</protein>
<keyword evidence="3" id="KW-1133">Transmembrane helix</keyword>
<name>A0A6N1NLK9_9VIRU</name>
<reference evidence="4" key="2">
    <citation type="journal article" date="2018" name="Nat. Commun.">
        <title>Tailed giant Tupanvirus possesses the most complete translational apparatus of the known virosphere.</title>
        <authorList>
            <person name="Abrahao J."/>
            <person name="Silva L."/>
            <person name="Silva L.S."/>
            <person name="Khalil J.Y.B."/>
            <person name="Rodrigues R."/>
            <person name="Arantes T."/>
            <person name="Assis F."/>
            <person name="Boratto P."/>
            <person name="Andrade M."/>
            <person name="Kroon E.G."/>
            <person name="Ribeiro B."/>
            <person name="Bergier I."/>
            <person name="Seligmann H."/>
            <person name="Ghigo E."/>
            <person name="Colson P."/>
            <person name="Levasseur A."/>
            <person name="Kroemer G."/>
            <person name="Raoult D."/>
            <person name="La Scola B."/>
        </authorList>
    </citation>
    <scope>NUCLEOTIDE SEQUENCE [LARGE SCALE GENOMIC DNA]</scope>
    <source>
        <strain evidence="4">Soda lake</strain>
    </source>
</reference>
<feature type="region of interest" description="Disordered" evidence="2">
    <location>
        <begin position="1683"/>
        <end position="1704"/>
    </location>
</feature>
<evidence type="ECO:0000256" key="2">
    <source>
        <dbReference type="SAM" id="MobiDB-lite"/>
    </source>
</evidence>
<keyword evidence="3" id="KW-0472">Membrane</keyword>
<dbReference type="EMBL" id="KY523104">
    <property type="protein sequence ID" value="QKU35434.1"/>
    <property type="molecule type" value="Genomic_DNA"/>
</dbReference>
<feature type="coiled-coil region" evidence="1">
    <location>
        <begin position="1229"/>
        <end position="1256"/>
    </location>
</feature>